<protein>
    <submittedName>
        <fullName evidence="7">Murein hydrolase transporter LrgA</fullName>
    </submittedName>
</protein>
<keyword evidence="2" id="KW-1003">Cell membrane</keyword>
<dbReference type="RefSeq" id="WP_188661642.1">
    <property type="nucleotide sequence ID" value="NZ_BMHV01000004.1"/>
</dbReference>
<reference evidence="7" key="2">
    <citation type="submission" date="2020-09" db="EMBL/GenBank/DDBJ databases">
        <authorList>
            <person name="Sun Q."/>
            <person name="Zhou Y."/>
        </authorList>
    </citation>
    <scope>NUCLEOTIDE SEQUENCE</scope>
    <source>
        <strain evidence="7">CGMCC 1.15254</strain>
    </source>
</reference>
<keyword evidence="3 6" id="KW-0812">Transmembrane</keyword>
<keyword evidence="5 6" id="KW-0472">Membrane</keyword>
<reference evidence="7" key="1">
    <citation type="journal article" date="2014" name="Int. J. Syst. Evol. Microbiol.">
        <title>Complete genome sequence of Corynebacterium casei LMG S-19264T (=DSM 44701T), isolated from a smear-ripened cheese.</title>
        <authorList>
            <consortium name="US DOE Joint Genome Institute (JGI-PGF)"/>
            <person name="Walter F."/>
            <person name="Albersmeier A."/>
            <person name="Kalinowski J."/>
            <person name="Ruckert C."/>
        </authorList>
    </citation>
    <scope>NUCLEOTIDE SEQUENCE</scope>
    <source>
        <strain evidence="7">CGMCC 1.15254</strain>
    </source>
</reference>
<dbReference type="Pfam" id="PF03788">
    <property type="entry name" value="LrgA"/>
    <property type="match status" value="1"/>
</dbReference>
<dbReference type="AlphaFoldDB" id="A0A917BTG6"/>
<evidence type="ECO:0000256" key="2">
    <source>
        <dbReference type="ARBA" id="ARBA00022475"/>
    </source>
</evidence>
<evidence type="ECO:0000313" key="7">
    <source>
        <dbReference type="EMBL" id="GGF56066.1"/>
    </source>
</evidence>
<sequence>MLPFFFLLCLLQLVGEVIVYVTDLPIPGPVVGMALLLAGLLINKGLPQGLDHAASGLLKYLALLFVPAGVGVTLHFNLIAREWLPITASLIIATLLTIAFCGLMMNFMDRRNG</sequence>
<keyword evidence="7" id="KW-0378">Hydrolase</keyword>
<comment type="caution">
    <text evidence="7">The sequence shown here is derived from an EMBL/GenBank/DDBJ whole genome shotgun (WGS) entry which is preliminary data.</text>
</comment>
<organism evidence="7 8">
    <name type="scientific">Terasakiella brassicae</name>
    <dbReference type="NCBI Taxonomy" id="1634917"/>
    <lineage>
        <taxon>Bacteria</taxon>
        <taxon>Pseudomonadati</taxon>
        <taxon>Pseudomonadota</taxon>
        <taxon>Alphaproteobacteria</taxon>
        <taxon>Rhodospirillales</taxon>
        <taxon>Terasakiellaceae</taxon>
        <taxon>Terasakiella</taxon>
    </lineage>
</organism>
<dbReference type="PANTHER" id="PTHR33931:SF2">
    <property type="entry name" value="HOLIN-LIKE PROTEIN CIDA"/>
    <property type="match status" value="1"/>
</dbReference>
<dbReference type="GO" id="GO:0016787">
    <property type="term" value="F:hydrolase activity"/>
    <property type="evidence" value="ECO:0007669"/>
    <property type="project" value="UniProtKB-KW"/>
</dbReference>
<gene>
    <name evidence="7" type="ORF">GCM10011332_06910</name>
</gene>
<evidence type="ECO:0000256" key="3">
    <source>
        <dbReference type="ARBA" id="ARBA00022692"/>
    </source>
</evidence>
<keyword evidence="8" id="KW-1185">Reference proteome</keyword>
<dbReference type="EMBL" id="BMHV01000004">
    <property type="protein sequence ID" value="GGF56066.1"/>
    <property type="molecule type" value="Genomic_DNA"/>
</dbReference>
<dbReference type="PANTHER" id="PTHR33931">
    <property type="entry name" value="HOLIN-LIKE PROTEIN CIDA-RELATED"/>
    <property type="match status" value="1"/>
</dbReference>
<name>A0A917BTG6_9PROT</name>
<comment type="subcellular location">
    <subcellularLocation>
        <location evidence="1">Cell membrane</location>
        <topology evidence="1">Multi-pass membrane protein</topology>
    </subcellularLocation>
</comment>
<evidence type="ECO:0000256" key="1">
    <source>
        <dbReference type="ARBA" id="ARBA00004651"/>
    </source>
</evidence>
<keyword evidence="4 6" id="KW-1133">Transmembrane helix</keyword>
<feature type="transmembrane region" description="Helical" evidence="6">
    <location>
        <begin position="25"/>
        <end position="46"/>
    </location>
</feature>
<feature type="transmembrane region" description="Helical" evidence="6">
    <location>
        <begin position="86"/>
        <end position="107"/>
    </location>
</feature>
<evidence type="ECO:0000256" key="4">
    <source>
        <dbReference type="ARBA" id="ARBA00022989"/>
    </source>
</evidence>
<evidence type="ECO:0000256" key="5">
    <source>
        <dbReference type="ARBA" id="ARBA00023136"/>
    </source>
</evidence>
<accession>A0A917BTG6</accession>
<evidence type="ECO:0000313" key="8">
    <source>
        <dbReference type="Proteomes" id="UP000632498"/>
    </source>
</evidence>
<proteinExistence type="predicted"/>
<dbReference type="InterPro" id="IPR005538">
    <property type="entry name" value="LrgA/CidA"/>
</dbReference>
<evidence type="ECO:0000256" key="6">
    <source>
        <dbReference type="SAM" id="Phobius"/>
    </source>
</evidence>
<dbReference type="GO" id="GO:0005886">
    <property type="term" value="C:plasma membrane"/>
    <property type="evidence" value="ECO:0007669"/>
    <property type="project" value="UniProtKB-SubCell"/>
</dbReference>
<feature type="transmembrane region" description="Helical" evidence="6">
    <location>
        <begin position="58"/>
        <end position="80"/>
    </location>
</feature>
<dbReference type="Proteomes" id="UP000632498">
    <property type="component" value="Unassembled WGS sequence"/>
</dbReference>